<keyword evidence="2" id="KW-0812">Transmembrane</keyword>
<keyword evidence="2" id="KW-1133">Transmembrane helix</keyword>
<evidence type="ECO:0000313" key="4">
    <source>
        <dbReference type="Proteomes" id="UP000077266"/>
    </source>
</evidence>
<evidence type="ECO:0000313" key="3">
    <source>
        <dbReference type="EMBL" id="KZV88162.1"/>
    </source>
</evidence>
<name>A0A165F1D8_EXIGL</name>
<feature type="region of interest" description="Disordered" evidence="1">
    <location>
        <begin position="20"/>
        <end position="46"/>
    </location>
</feature>
<proteinExistence type="predicted"/>
<sequence>MSSSTSTFISTLPTLSRACSSDSIDSAAPRTPPAVDSHPRIFSPDDTSLPLVEELTGKTPEHQLLLPLHPQRKSQSPEDSEREFLAEFDSMIKRSDSRPPPRRSLFTNLFVGVYNLLLLLCNIKDYAMQAVAVAQLAYHGATIIFKMRKGVYKPSNTLSGWLLEAFCSLLAVFIWRFAVFMTKLGLICVFAIWVYRACCS</sequence>
<accession>A0A165F1D8</accession>
<gene>
    <name evidence="3" type="ORF">EXIGLDRAFT_772959</name>
</gene>
<dbReference type="EMBL" id="KV426106">
    <property type="protein sequence ID" value="KZV88162.1"/>
    <property type="molecule type" value="Genomic_DNA"/>
</dbReference>
<dbReference type="AlphaFoldDB" id="A0A165F1D8"/>
<evidence type="ECO:0000256" key="1">
    <source>
        <dbReference type="SAM" id="MobiDB-lite"/>
    </source>
</evidence>
<keyword evidence="4" id="KW-1185">Reference proteome</keyword>
<dbReference type="Proteomes" id="UP000077266">
    <property type="component" value="Unassembled WGS sequence"/>
</dbReference>
<feature type="transmembrane region" description="Helical" evidence="2">
    <location>
        <begin position="166"/>
        <end position="195"/>
    </location>
</feature>
<organism evidence="3 4">
    <name type="scientific">Exidia glandulosa HHB12029</name>
    <dbReference type="NCBI Taxonomy" id="1314781"/>
    <lineage>
        <taxon>Eukaryota</taxon>
        <taxon>Fungi</taxon>
        <taxon>Dikarya</taxon>
        <taxon>Basidiomycota</taxon>
        <taxon>Agaricomycotina</taxon>
        <taxon>Agaricomycetes</taxon>
        <taxon>Auriculariales</taxon>
        <taxon>Exidiaceae</taxon>
        <taxon>Exidia</taxon>
    </lineage>
</organism>
<protein>
    <submittedName>
        <fullName evidence="3">Uncharacterized protein</fullName>
    </submittedName>
</protein>
<keyword evidence="2" id="KW-0472">Membrane</keyword>
<evidence type="ECO:0000256" key="2">
    <source>
        <dbReference type="SAM" id="Phobius"/>
    </source>
</evidence>
<dbReference type="InParanoid" id="A0A165F1D8"/>
<reference evidence="3 4" key="1">
    <citation type="journal article" date="2016" name="Mol. Biol. Evol.">
        <title>Comparative Genomics of Early-Diverging Mushroom-Forming Fungi Provides Insights into the Origins of Lignocellulose Decay Capabilities.</title>
        <authorList>
            <person name="Nagy L.G."/>
            <person name="Riley R."/>
            <person name="Tritt A."/>
            <person name="Adam C."/>
            <person name="Daum C."/>
            <person name="Floudas D."/>
            <person name="Sun H."/>
            <person name="Yadav J.S."/>
            <person name="Pangilinan J."/>
            <person name="Larsson K.H."/>
            <person name="Matsuura K."/>
            <person name="Barry K."/>
            <person name="Labutti K."/>
            <person name="Kuo R."/>
            <person name="Ohm R.A."/>
            <person name="Bhattacharya S.S."/>
            <person name="Shirouzu T."/>
            <person name="Yoshinaga Y."/>
            <person name="Martin F.M."/>
            <person name="Grigoriev I.V."/>
            <person name="Hibbett D.S."/>
        </authorList>
    </citation>
    <scope>NUCLEOTIDE SEQUENCE [LARGE SCALE GENOMIC DNA]</scope>
    <source>
        <strain evidence="3 4">HHB12029</strain>
    </source>
</reference>